<evidence type="ECO:0000313" key="2">
    <source>
        <dbReference type="EMBL" id="KKY28606.1"/>
    </source>
</evidence>
<reference evidence="2 3" key="2">
    <citation type="submission" date="2015-05" db="EMBL/GenBank/DDBJ databases">
        <authorList>
            <person name="Morales-Cruz A."/>
            <person name="Amrine K.C."/>
            <person name="Cantu D."/>
        </authorList>
    </citation>
    <scope>NUCLEOTIDE SEQUENCE [LARGE SCALE GENOMIC DNA]</scope>
    <source>
        <strain evidence="2">UCRPC4</strain>
    </source>
</reference>
<keyword evidence="1" id="KW-0472">Membrane</keyword>
<name>A0A0G2F2U9_PHACM</name>
<gene>
    <name evidence="2" type="ORF">UCRPC4_g00411</name>
</gene>
<keyword evidence="3" id="KW-1185">Reference proteome</keyword>
<keyword evidence="1" id="KW-1133">Transmembrane helix</keyword>
<evidence type="ECO:0000313" key="3">
    <source>
        <dbReference type="Proteomes" id="UP000053317"/>
    </source>
</evidence>
<reference evidence="2 3" key="1">
    <citation type="submission" date="2015-05" db="EMBL/GenBank/DDBJ databases">
        <title>Distinctive expansion of gene families associated with plant cell wall degradation and secondary metabolism in the genomes of grapevine trunk pathogens.</title>
        <authorList>
            <person name="Lawrence D.P."/>
            <person name="Travadon R."/>
            <person name="Rolshausen P.E."/>
            <person name="Baumgartner K."/>
        </authorList>
    </citation>
    <scope>NUCLEOTIDE SEQUENCE [LARGE SCALE GENOMIC DNA]</scope>
    <source>
        <strain evidence="2">UCRPC4</strain>
    </source>
</reference>
<dbReference type="AlphaFoldDB" id="A0A0G2F2U9"/>
<dbReference type="EMBL" id="LCWF01000010">
    <property type="protein sequence ID" value="KKY28606.1"/>
    <property type="molecule type" value="Genomic_DNA"/>
</dbReference>
<sequence>MWQLSRNKMDLLNYSTTSLQLFRIPLILNNVIAAVLSFLVPHQRGWSVTQWEWKHGINVNATYISMGVFLLNWSFIHAFITIRLFTPSLLKMFQWTRRIKLSMNVDQGDDEEKQGKKRIRHLAFRTAVDIIGEGLFLMYFILTIIPGNSWRDGNVLVVAYAAMGSLVAWYVALHSYTYGVVFIPWKC</sequence>
<dbReference type="Proteomes" id="UP000053317">
    <property type="component" value="Unassembled WGS sequence"/>
</dbReference>
<evidence type="ECO:0000256" key="1">
    <source>
        <dbReference type="SAM" id="Phobius"/>
    </source>
</evidence>
<keyword evidence="1" id="KW-0812">Transmembrane</keyword>
<organism evidence="2 3">
    <name type="scientific">Phaeomoniella chlamydospora</name>
    <name type="common">Phaeoacremonium chlamydosporum</name>
    <dbReference type="NCBI Taxonomy" id="158046"/>
    <lineage>
        <taxon>Eukaryota</taxon>
        <taxon>Fungi</taxon>
        <taxon>Dikarya</taxon>
        <taxon>Ascomycota</taxon>
        <taxon>Pezizomycotina</taxon>
        <taxon>Eurotiomycetes</taxon>
        <taxon>Chaetothyriomycetidae</taxon>
        <taxon>Phaeomoniellales</taxon>
        <taxon>Phaeomoniellaceae</taxon>
        <taxon>Phaeomoniella</taxon>
    </lineage>
</organism>
<feature type="transmembrane region" description="Helical" evidence="1">
    <location>
        <begin position="122"/>
        <end position="145"/>
    </location>
</feature>
<accession>A0A0G2F2U9</accession>
<protein>
    <submittedName>
        <fullName evidence="2">Uncharacterized protein</fullName>
    </submittedName>
</protein>
<feature type="transmembrane region" description="Helical" evidence="1">
    <location>
        <begin position="61"/>
        <end position="85"/>
    </location>
</feature>
<comment type="caution">
    <text evidence="2">The sequence shown here is derived from an EMBL/GenBank/DDBJ whole genome shotgun (WGS) entry which is preliminary data.</text>
</comment>
<feature type="transmembrane region" description="Helical" evidence="1">
    <location>
        <begin position="157"/>
        <end position="183"/>
    </location>
</feature>
<feature type="transmembrane region" description="Helical" evidence="1">
    <location>
        <begin position="21"/>
        <end position="41"/>
    </location>
</feature>
<proteinExistence type="predicted"/>